<comment type="subcellular location">
    <subcellularLocation>
        <location evidence="1">Cell membrane</location>
        <topology evidence="1">Multi-pass membrane protein</topology>
    </subcellularLocation>
</comment>
<proteinExistence type="predicted"/>
<evidence type="ECO:0000256" key="2">
    <source>
        <dbReference type="ARBA" id="ARBA00022475"/>
    </source>
</evidence>
<sequence length="176" mass="20657">MKTMVALLKYTYTSVQSASIVVGRRLLFKTFFIDFMLHLLMYAEHMWFQRDLGPEYLLSFSLNSAAVLQLVAAANIIQCALLWGIFLYRLINERIRLTIGSVLQMDENVAYWNGAYTEKQLIFNHICRQLNILRGQHYNLMESIRNIVHFYNLPLALIMCHQFLIIISELFYAYTS</sequence>
<evidence type="ECO:0000256" key="5">
    <source>
        <dbReference type="ARBA" id="ARBA00023136"/>
    </source>
</evidence>
<name>A0AAG5D2N4_ANOAO</name>
<dbReference type="GO" id="GO:0050909">
    <property type="term" value="P:sensory perception of taste"/>
    <property type="evidence" value="ECO:0007669"/>
    <property type="project" value="InterPro"/>
</dbReference>
<keyword evidence="4 6" id="KW-1133">Transmembrane helix</keyword>
<feature type="transmembrane region" description="Helical" evidence="6">
    <location>
        <begin position="67"/>
        <end position="88"/>
    </location>
</feature>
<dbReference type="GO" id="GO:0005886">
    <property type="term" value="C:plasma membrane"/>
    <property type="evidence" value="ECO:0007669"/>
    <property type="project" value="UniProtKB-SubCell"/>
</dbReference>
<dbReference type="AlphaFoldDB" id="A0AAG5D2N4"/>
<organism evidence="7 8">
    <name type="scientific">Anopheles atroparvus</name>
    <name type="common">European mosquito</name>
    <dbReference type="NCBI Taxonomy" id="41427"/>
    <lineage>
        <taxon>Eukaryota</taxon>
        <taxon>Metazoa</taxon>
        <taxon>Ecdysozoa</taxon>
        <taxon>Arthropoda</taxon>
        <taxon>Hexapoda</taxon>
        <taxon>Insecta</taxon>
        <taxon>Pterygota</taxon>
        <taxon>Neoptera</taxon>
        <taxon>Endopterygota</taxon>
        <taxon>Diptera</taxon>
        <taxon>Nematocera</taxon>
        <taxon>Culicoidea</taxon>
        <taxon>Culicidae</taxon>
        <taxon>Anophelinae</taxon>
        <taxon>Anopheles</taxon>
    </lineage>
</organism>
<evidence type="ECO:0000256" key="6">
    <source>
        <dbReference type="SAM" id="Phobius"/>
    </source>
</evidence>
<feature type="transmembrane region" description="Helical" evidence="6">
    <location>
        <begin position="26"/>
        <end position="47"/>
    </location>
</feature>
<keyword evidence="5 6" id="KW-0472">Membrane</keyword>
<evidence type="ECO:0000256" key="4">
    <source>
        <dbReference type="ARBA" id="ARBA00022989"/>
    </source>
</evidence>
<evidence type="ECO:0000256" key="3">
    <source>
        <dbReference type="ARBA" id="ARBA00022692"/>
    </source>
</evidence>
<keyword evidence="3 6" id="KW-0812">Transmembrane</keyword>
<dbReference type="Proteomes" id="UP000075880">
    <property type="component" value="Unassembled WGS sequence"/>
</dbReference>
<evidence type="ECO:0008006" key="9">
    <source>
        <dbReference type="Google" id="ProtNLM"/>
    </source>
</evidence>
<keyword evidence="2" id="KW-1003">Cell membrane</keyword>
<protein>
    <recommendedName>
        <fullName evidence="9">Gustatory receptor</fullName>
    </recommendedName>
</protein>
<feature type="transmembrane region" description="Helical" evidence="6">
    <location>
        <begin position="150"/>
        <end position="174"/>
    </location>
</feature>
<keyword evidence="8" id="KW-1185">Reference proteome</keyword>
<accession>A0AAG5D2N4</accession>
<dbReference type="EnsemblMetazoa" id="ENSAATROPT005965">
    <property type="protein sequence ID" value="ENSAATROPP005446"/>
    <property type="gene ID" value="ENSAATROPG004828"/>
</dbReference>
<reference evidence="7" key="1">
    <citation type="submission" date="2024-04" db="UniProtKB">
        <authorList>
            <consortium name="EnsemblMetazoa"/>
        </authorList>
    </citation>
    <scope>IDENTIFICATION</scope>
    <source>
        <strain evidence="7">EBRO</strain>
    </source>
</reference>
<evidence type="ECO:0000313" key="8">
    <source>
        <dbReference type="Proteomes" id="UP000075880"/>
    </source>
</evidence>
<dbReference type="InterPro" id="IPR013604">
    <property type="entry name" value="7TM_chemorcpt"/>
</dbReference>
<dbReference type="Pfam" id="PF08395">
    <property type="entry name" value="7tm_7"/>
    <property type="match status" value="1"/>
</dbReference>
<evidence type="ECO:0000313" key="7">
    <source>
        <dbReference type="EnsemblMetazoa" id="ENSAATROPP005446"/>
    </source>
</evidence>
<evidence type="ECO:0000256" key="1">
    <source>
        <dbReference type="ARBA" id="ARBA00004651"/>
    </source>
</evidence>